<dbReference type="PANTHER" id="PTHR24223:SF415">
    <property type="entry name" value="FI20190P1"/>
    <property type="match status" value="1"/>
</dbReference>
<reference evidence="4 5" key="2">
    <citation type="journal article" date="2019" name="G3 (Bethesda)">
        <title>Hybrid Assembly of the Genome of the Entomopathogenic Nematode Steinernema carpocapsae Identifies the X-Chromosome.</title>
        <authorList>
            <person name="Serra L."/>
            <person name="Macchietto M."/>
            <person name="Macias-Munoz A."/>
            <person name="McGill C.J."/>
            <person name="Rodriguez I.M."/>
            <person name="Rodriguez B."/>
            <person name="Murad R."/>
            <person name="Mortazavi A."/>
        </authorList>
    </citation>
    <scope>NUCLEOTIDE SEQUENCE [LARGE SCALE GENOMIC DNA]</scope>
    <source>
        <strain evidence="4 5">ALL</strain>
    </source>
</reference>
<dbReference type="InterPro" id="IPR027417">
    <property type="entry name" value="P-loop_NTPase"/>
</dbReference>
<evidence type="ECO:0000259" key="3">
    <source>
        <dbReference type="PROSITE" id="PS50893"/>
    </source>
</evidence>
<evidence type="ECO:0000313" key="5">
    <source>
        <dbReference type="Proteomes" id="UP000298663"/>
    </source>
</evidence>
<keyword evidence="1" id="KW-0547">Nucleotide-binding</keyword>
<dbReference type="InterPro" id="IPR017871">
    <property type="entry name" value="ABC_transporter-like_CS"/>
</dbReference>
<dbReference type="EMBL" id="AZBU02000001">
    <property type="protein sequence ID" value="TMS33171.1"/>
    <property type="molecule type" value="Genomic_DNA"/>
</dbReference>
<dbReference type="GO" id="GO:0016887">
    <property type="term" value="F:ATP hydrolysis activity"/>
    <property type="evidence" value="ECO:0007669"/>
    <property type="project" value="InterPro"/>
</dbReference>
<dbReference type="InterPro" id="IPR003439">
    <property type="entry name" value="ABC_transporter-like_ATP-bd"/>
</dbReference>
<dbReference type="OrthoDB" id="6500128at2759"/>
<dbReference type="InterPro" id="IPR050173">
    <property type="entry name" value="ABC_transporter_C-like"/>
</dbReference>
<dbReference type="GO" id="GO:0005524">
    <property type="term" value="F:ATP binding"/>
    <property type="evidence" value="ECO:0007669"/>
    <property type="project" value="UniProtKB-KW"/>
</dbReference>
<feature type="domain" description="ABC transporter" evidence="3">
    <location>
        <begin position="2"/>
        <end position="195"/>
    </location>
</feature>
<dbReference type="GO" id="GO:0042626">
    <property type="term" value="F:ATPase-coupled transmembrane transporter activity"/>
    <property type="evidence" value="ECO:0007669"/>
    <property type="project" value="TreeGrafter"/>
</dbReference>
<gene>
    <name evidence="4" type="ORF">L596_000940</name>
</gene>
<comment type="caution">
    <text evidence="4">The sequence shown here is derived from an EMBL/GenBank/DDBJ whole genome shotgun (WGS) entry which is preliminary data.</text>
</comment>
<organism evidence="4 5">
    <name type="scientific">Steinernema carpocapsae</name>
    <name type="common">Entomopathogenic nematode</name>
    <dbReference type="NCBI Taxonomy" id="34508"/>
    <lineage>
        <taxon>Eukaryota</taxon>
        <taxon>Metazoa</taxon>
        <taxon>Ecdysozoa</taxon>
        <taxon>Nematoda</taxon>
        <taxon>Chromadorea</taxon>
        <taxon>Rhabditida</taxon>
        <taxon>Tylenchina</taxon>
        <taxon>Panagrolaimomorpha</taxon>
        <taxon>Strongyloidoidea</taxon>
        <taxon>Steinernematidae</taxon>
        <taxon>Steinernema</taxon>
    </lineage>
</organism>
<evidence type="ECO:0000256" key="2">
    <source>
        <dbReference type="ARBA" id="ARBA00022840"/>
    </source>
</evidence>
<dbReference type="Proteomes" id="UP000298663">
    <property type="component" value="Chromosome X"/>
</dbReference>
<name>A0A4U8UKC1_STECR</name>
<dbReference type="PROSITE" id="PS00211">
    <property type="entry name" value="ABC_TRANSPORTER_1"/>
    <property type="match status" value="1"/>
</dbReference>
<dbReference type="SUPFAM" id="SSF52540">
    <property type="entry name" value="P-loop containing nucleoside triphosphate hydrolases"/>
    <property type="match status" value="1"/>
</dbReference>
<dbReference type="EMBL" id="CM016762">
    <property type="protein sequence ID" value="TMS33171.1"/>
    <property type="molecule type" value="Genomic_DNA"/>
</dbReference>
<dbReference type="GO" id="GO:0016020">
    <property type="term" value="C:membrane"/>
    <property type="evidence" value="ECO:0007669"/>
    <property type="project" value="TreeGrafter"/>
</dbReference>
<keyword evidence="2" id="KW-0067">ATP-binding</keyword>
<dbReference type="PROSITE" id="PS50893">
    <property type="entry name" value="ABC_TRANSPORTER_2"/>
    <property type="match status" value="1"/>
</dbReference>
<proteinExistence type="predicted"/>
<reference evidence="4 5" key="1">
    <citation type="journal article" date="2015" name="Genome Biol.">
        <title>Comparative genomics of Steinernema reveals deeply conserved gene regulatory networks.</title>
        <authorList>
            <person name="Dillman A.R."/>
            <person name="Macchietto M."/>
            <person name="Porter C.F."/>
            <person name="Rogers A."/>
            <person name="Williams B."/>
            <person name="Antoshechkin I."/>
            <person name="Lee M.M."/>
            <person name="Goodwin Z."/>
            <person name="Lu X."/>
            <person name="Lewis E.E."/>
            <person name="Goodrich-Blair H."/>
            <person name="Stock S.P."/>
            <person name="Adams B.J."/>
            <person name="Sternberg P.W."/>
            <person name="Mortazavi A."/>
        </authorList>
    </citation>
    <scope>NUCLEOTIDE SEQUENCE [LARGE SCALE GENOMIC DNA]</scope>
    <source>
        <strain evidence="4 5">ALL</strain>
    </source>
</reference>
<keyword evidence="5" id="KW-1185">Reference proteome</keyword>
<protein>
    <recommendedName>
        <fullName evidence="3">ABC transporter domain-containing protein</fullName>
    </recommendedName>
</protein>
<dbReference type="PANTHER" id="PTHR24223">
    <property type="entry name" value="ATP-BINDING CASSETTE SUB-FAMILY C"/>
    <property type="match status" value="1"/>
</dbReference>
<sequence length="258" mass="28295">MTLESTVGTSSTASSGKSSLLCSLLEKIEKLRGKARLHPSATVDPNLSLRDNITFGKKFNRHLYNRVTEACATKPDVEILPHGDKTENGEKGINLSGGQKARVSLSRAVYQNYAVYLLDNPLSTVGSHIGKHIFDKVIGPNGLLRNKTRILVTHGVTFLQDADQVVVIDDGKTSEIGEELMESKEGFGKFINESRSDSEKQREVEGTAEGEGSIVDEDEFLKDYDITDLFIANNSAIETTILSRQFSTFAILSGRSIR</sequence>
<dbReference type="Pfam" id="PF00005">
    <property type="entry name" value="ABC_tran"/>
    <property type="match status" value="1"/>
</dbReference>
<evidence type="ECO:0000313" key="4">
    <source>
        <dbReference type="EMBL" id="TMS33171.1"/>
    </source>
</evidence>
<dbReference type="AlphaFoldDB" id="A0A4U8UKC1"/>
<accession>A0A4U8UKC1</accession>
<evidence type="ECO:0000256" key="1">
    <source>
        <dbReference type="ARBA" id="ARBA00022741"/>
    </source>
</evidence>
<dbReference type="Gene3D" id="3.40.50.300">
    <property type="entry name" value="P-loop containing nucleotide triphosphate hydrolases"/>
    <property type="match status" value="1"/>
</dbReference>